<gene>
    <name evidence="2" type="ORF">CCACVL1_30422</name>
</gene>
<dbReference type="AlphaFoldDB" id="A0A1R3FXA5"/>
<proteinExistence type="predicted"/>
<organism evidence="2 3">
    <name type="scientific">Corchorus capsularis</name>
    <name type="common">Jute</name>
    <dbReference type="NCBI Taxonomy" id="210143"/>
    <lineage>
        <taxon>Eukaryota</taxon>
        <taxon>Viridiplantae</taxon>
        <taxon>Streptophyta</taxon>
        <taxon>Embryophyta</taxon>
        <taxon>Tracheophyta</taxon>
        <taxon>Spermatophyta</taxon>
        <taxon>Magnoliopsida</taxon>
        <taxon>eudicotyledons</taxon>
        <taxon>Gunneridae</taxon>
        <taxon>Pentapetalae</taxon>
        <taxon>rosids</taxon>
        <taxon>malvids</taxon>
        <taxon>Malvales</taxon>
        <taxon>Malvaceae</taxon>
        <taxon>Grewioideae</taxon>
        <taxon>Apeibeae</taxon>
        <taxon>Corchorus</taxon>
    </lineage>
</organism>
<dbReference type="Proteomes" id="UP000188268">
    <property type="component" value="Unassembled WGS sequence"/>
</dbReference>
<comment type="caution">
    <text evidence="2">The sequence shown here is derived from an EMBL/GenBank/DDBJ whole genome shotgun (WGS) entry which is preliminary data.</text>
</comment>
<evidence type="ECO:0000256" key="1">
    <source>
        <dbReference type="SAM" id="MobiDB-lite"/>
    </source>
</evidence>
<feature type="region of interest" description="Disordered" evidence="1">
    <location>
        <begin position="1"/>
        <end position="22"/>
    </location>
</feature>
<evidence type="ECO:0000313" key="3">
    <source>
        <dbReference type="Proteomes" id="UP000188268"/>
    </source>
</evidence>
<protein>
    <submittedName>
        <fullName evidence="2">Uncharacterized protein</fullName>
    </submittedName>
</protein>
<keyword evidence="3" id="KW-1185">Reference proteome</keyword>
<evidence type="ECO:0000313" key="2">
    <source>
        <dbReference type="EMBL" id="OMO50469.1"/>
    </source>
</evidence>
<reference evidence="2 3" key="1">
    <citation type="submission" date="2013-09" db="EMBL/GenBank/DDBJ databases">
        <title>Corchorus capsularis genome sequencing.</title>
        <authorList>
            <person name="Alam M."/>
            <person name="Haque M.S."/>
            <person name="Islam M.S."/>
            <person name="Emdad E.M."/>
            <person name="Islam M.M."/>
            <person name="Ahmed B."/>
            <person name="Halim A."/>
            <person name="Hossen Q.M.M."/>
            <person name="Hossain M.Z."/>
            <person name="Ahmed R."/>
            <person name="Khan M.M."/>
            <person name="Islam R."/>
            <person name="Rashid M.M."/>
            <person name="Khan S.A."/>
            <person name="Rahman M.S."/>
            <person name="Alam M."/>
        </authorList>
    </citation>
    <scope>NUCLEOTIDE SEQUENCE [LARGE SCALE GENOMIC DNA]</scope>
    <source>
        <strain evidence="3">cv. CVL-1</strain>
        <tissue evidence="2">Whole seedling</tissue>
    </source>
</reference>
<accession>A0A1R3FXA5</accession>
<dbReference type="EMBL" id="AWWV01016145">
    <property type="protein sequence ID" value="OMO50469.1"/>
    <property type="molecule type" value="Genomic_DNA"/>
</dbReference>
<name>A0A1R3FXA5_COCAP</name>
<dbReference type="Gramene" id="OMO50469">
    <property type="protein sequence ID" value="OMO50469"/>
    <property type="gene ID" value="CCACVL1_30422"/>
</dbReference>
<sequence length="22" mass="2526">MAAESSFSSNHKSLNNFKTLRR</sequence>